<dbReference type="CDD" id="cd00082">
    <property type="entry name" value="HisKA"/>
    <property type="match status" value="1"/>
</dbReference>
<dbReference type="InterPro" id="IPR003661">
    <property type="entry name" value="HisK_dim/P_dom"/>
</dbReference>
<gene>
    <name evidence="16" type="ORF">GCM10009827_074320</name>
</gene>
<reference evidence="16 17" key="1">
    <citation type="journal article" date="2019" name="Int. J. Syst. Evol. Microbiol.">
        <title>The Global Catalogue of Microorganisms (GCM) 10K type strain sequencing project: providing services to taxonomists for standard genome sequencing and annotation.</title>
        <authorList>
            <consortium name="The Broad Institute Genomics Platform"/>
            <consortium name="The Broad Institute Genome Sequencing Center for Infectious Disease"/>
            <person name="Wu L."/>
            <person name="Ma J."/>
        </authorList>
    </citation>
    <scope>NUCLEOTIDE SEQUENCE [LARGE SCALE GENOMIC DNA]</scope>
    <source>
        <strain evidence="16 17">JCM 15933</strain>
    </source>
</reference>
<dbReference type="InterPro" id="IPR003594">
    <property type="entry name" value="HATPase_dom"/>
</dbReference>
<keyword evidence="9" id="KW-0418">Kinase</keyword>
<evidence type="ECO:0000256" key="2">
    <source>
        <dbReference type="ARBA" id="ARBA00004141"/>
    </source>
</evidence>
<dbReference type="InterPro" id="IPR029016">
    <property type="entry name" value="GAF-like_dom_sf"/>
</dbReference>
<evidence type="ECO:0000256" key="4">
    <source>
        <dbReference type="ARBA" id="ARBA00012438"/>
    </source>
</evidence>
<dbReference type="SMART" id="SM00388">
    <property type="entry name" value="HisKA"/>
    <property type="match status" value="1"/>
</dbReference>
<dbReference type="InterPro" id="IPR036097">
    <property type="entry name" value="HisK_dim/P_sf"/>
</dbReference>
<evidence type="ECO:0000256" key="14">
    <source>
        <dbReference type="ARBA" id="ARBA00039401"/>
    </source>
</evidence>
<dbReference type="CDD" id="cd00075">
    <property type="entry name" value="HATPase"/>
    <property type="match status" value="1"/>
</dbReference>
<dbReference type="InterPro" id="IPR004358">
    <property type="entry name" value="Sig_transdc_His_kin-like_C"/>
</dbReference>
<dbReference type="Pfam" id="PF08448">
    <property type="entry name" value="PAS_4"/>
    <property type="match status" value="1"/>
</dbReference>
<evidence type="ECO:0000313" key="16">
    <source>
        <dbReference type="EMBL" id="GAA1543725.1"/>
    </source>
</evidence>
<keyword evidence="6" id="KW-0808">Transferase</keyword>
<dbReference type="SUPFAM" id="SSF55785">
    <property type="entry name" value="PYP-like sensor domain (PAS domain)"/>
    <property type="match status" value="2"/>
</dbReference>
<dbReference type="SUPFAM" id="SSF47384">
    <property type="entry name" value="Homodimeric domain of signal transducing histidine kinase"/>
    <property type="match status" value="1"/>
</dbReference>
<dbReference type="PANTHER" id="PTHR42878">
    <property type="entry name" value="TWO-COMPONENT HISTIDINE KINASE"/>
    <property type="match status" value="1"/>
</dbReference>
<dbReference type="Pfam" id="PF00512">
    <property type="entry name" value="HisKA"/>
    <property type="match status" value="1"/>
</dbReference>
<dbReference type="InterPro" id="IPR050351">
    <property type="entry name" value="BphY/WalK/GraS-like"/>
</dbReference>
<keyword evidence="13" id="KW-0472">Membrane</keyword>
<dbReference type="SMART" id="SM00387">
    <property type="entry name" value="HATPase_c"/>
    <property type="match status" value="1"/>
</dbReference>
<name>A0ABN2BM43_9ACTN</name>
<dbReference type="RefSeq" id="WP_344507573.1">
    <property type="nucleotide sequence ID" value="NZ_BAAAQD010000017.1"/>
</dbReference>
<dbReference type="PRINTS" id="PR00344">
    <property type="entry name" value="BCTRLSENSOR"/>
</dbReference>
<keyword evidence="10" id="KW-0067">ATP-binding</keyword>
<dbReference type="Pfam" id="PF02518">
    <property type="entry name" value="HATPase_c"/>
    <property type="match status" value="1"/>
</dbReference>
<dbReference type="InterPro" id="IPR036890">
    <property type="entry name" value="HATPase_C_sf"/>
</dbReference>
<keyword evidence="5" id="KW-0597">Phosphoprotein</keyword>
<evidence type="ECO:0000256" key="1">
    <source>
        <dbReference type="ARBA" id="ARBA00000085"/>
    </source>
</evidence>
<proteinExistence type="predicted"/>
<accession>A0ABN2BM43</accession>
<dbReference type="Gene3D" id="1.10.287.130">
    <property type="match status" value="1"/>
</dbReference>
<dbReference type="SMART" id="SM00091">
    <property type="entry name" value="PAS"/>
    <property type="match status" value="2"/>
</dbReference>
<sequence length="690" mass="74622">MPVETTTTVGYRLLFQHAPAALLVLDPQLTIVDASDAYLAATMRTRHGLIGRHVFEAFPVNPDDPDAPGVASLEASLRRVLREQTTDVMAIHQYDIPRVGGGFEKRFWAPVSVPVCDEDGRLRWIVHRVDDVTAYVESQPDGLRFAQLAEQLRSSNARAEAEVFAHQRLHEEHQVLQALLDSLDAAVVGCGHDDRVVLANDAARDLLGAQIAVPPTEWGPALHLHHPDGRPIAPEDLPLVRALRGERVRDAEIVRRTPGVPRRHFRVNGRAVLGQPGLAAVAAIHDVTAHRRAAALKECEILVGQAIRGPGPVDGILARVVELVGSKAEWAAAEFWTVDAVAHVLRRATHWVDRDHELPRPVRDPLACGEGIPGRAWQAAAPVHEGDLRAEDGWGSVKVALAVPIPTGSAVFGVLVCYSDLVEVPDDVRLAMVTGVGAHLGEFLERRRAVRLTAELDRTRDEYIALVGHELRTPLTTLHSYTELMLEDPGLADEHRQMLAVMQRNAGTLHTLVGRLLEVAGMRSGHIRHVPAPMDLAAVVRAAADSARTGITNAVTVDVNAPDAVPMDGDAERLRRVVDELLANALAWAADGSTVGVHVHGDERTTTLSVSNIGERIPAEDRPRLFDLFFRADSARHSGVPGTGLGLTLARAVVEQHGGAIAVSEPDEPATIFTVRLPTRQPVPPASSGS</sequence>
<evidence type="ECO:0000256" key="12">
    <source>
        <dbReference type="ARBA" id="ARBA00023012"/>
    </source>
</evidence>
<keyword evidence="12" id="KW-0902">Two-component regulatory system</keyword>
<organism evidence="16 17">
    <name type="scientific">Dactylosporangium maewongense</name>
    <dbReference type="NCBI Taxonomy" id="634393"/>
    <lineage>
        <taxon>Bacteria</taxon>
        <taxon>Bacillati</taxon>
        <taxon>Actinomycetota</taxon>
        <taxon>Actinomycetes</taxon>
        <taxon>Micromonosporales</taxon>
        <taxon>Micromonosporaceae</taxon>
        <taxon>Dactylosporangium</taxon>
    </lineage>
</organism>
<keyword evidence="7" id="KW-0812">Transmembrane</keyword>
<keyword evidence="8" id="KW-0547">Nucleotide-binding</keyword>
<comment type="catalytic activity">
    <reaction evidence="1">
        <text>ATP + protein L-histidine = ADP + protein N-phospho-L-histidine.</text>
        <dbReference type="EC" id="2.7.13.3"/>
    </reaction>
</comment>
<dbReference type="Gene3D" id="3.30.450.20">
    <property type="entry name" value="PAS domain"/>
    <property type="match status" value="2"/>
</dbReference>
<dbReference type="InterPro" id="IPR005467">
    <property type="entry name" value="His_kinase_dom"/>
</dbReference>
<dbReference type="InterPro" id="IPR035965">
    <property type="entry name" value="PAS-like_dom_sf"/>
</dbReference>
<dbReference type="Gene3D" id="3.30.450.40">
    <property type="match status" value="1"/>
</dbReference>
<dbReference type="InterPro" id="IPR000014">
    <property type="entry name" value="PAS"/>
</dbReference>
<evidence type="ECO:0000256" key="5">
    <source>
        <dbReference type="ARBA" id="ARBA00022553"/>
    </source>
</evidence>
<evidence type="ECO:0000256" key="10">
    <source>
        <dbReference type="ARBA" id="ARBA00022840"/>
    </source>
</evidence>
<keyword evidence="11" id="KW-1133">Transmembrane helix</keyword>
<dbReference type="EC" id="2.7.13.3" evidence="4"/>
<dbReference type="SUPFAM" id="SSF55781">
    <property type="entry name" value="GAF domain-like"/>
    <property type="match status" value="1"/>
</dbReference>
<dbReference type="PANTHER" id="PTHR42878:SF7">
    <property type="entry name" value="SENSOR HISTIDINE KINASE GLRK"/>
    <property type="match status" value="1"/>
</dbReference>
<dbReference type="SUPFAM" id="SSF55874">
    <property type="entry name" value="ATPase domain of HSP90 chaperone/DNA topoisomerase II/histidine kinase"/>
    <property type="match status" value="1"/>
</dbReference>
<evidence type="ECO:0000259" key="15">
    <source>
        <dbReference type="PROSITE" id="PS50109"/>
    </source>
</evidence>
<evidence type="ECO:0000313" key="17">
    <source>
        <dbReference type="Proteomes" id="UP001501470"/>
    </source>
</evidence>
<dbReference type="Gene3D" id="3.30.565.10">
    <property type="entry name" value="Histidine kinase-like ATPase, C-terminal domain"/>
    <property type="match status" value="1"/>
</dbReference>
<comment type="subcellular location">
    <subcellularLocation>
        <location evidence="3">Cell membrane</location>
    </subcellularLocation>
    <subcellularLocation>
        <location evidence="2">Membrane</location>
        <topology evidence="2">Multi-pass membrane protein</topology>
    </subcellularLocation>
</comment>
<comment type="caution">
    <text evidence="16">The sequence shown here is derived from an EMBL/GenBank/DDBJ whole genome shotgun (WGS) entry which is preliminary data.</text>
</comment>
<feature type="domain" description="Histidine kinase" evidence="15">
    <location>
        <begin position="466"/>
        <end position="681"/>
    </location>
</feature>
<dbReference type="Pfam" id="PF13188">
    <property type="entry name" value="PAS_8"/>
    <property type="match status" value="1"/>
</dbReference>
<protein>
    <recommendedName>
        <fullName evidence="14">Sensor-like histidine kinase SenX3</fullName>
        <ecNumber evidence="4">2.7.13.3</ecNumber>
    </recommendedName>
</protein>
<dbReference type="EMBL" id="BAAAQD010000017">
    <property type="protein sequence ID" value="GAA1543725.1"/>
    <property type="molecule type" value="Genomic_DNA"/>
</dbReference>
<evidence type="ECO:0000256" key="3">
    <source>
        <dbReference type="ARBA" id="ARBA00004236"/>
    </source>
</evidence>
<evidence type="ECO:0000256" key="8">
    <source>
        <dbReference type="ARBA" id="ARBA00022741"/>
    </source>
</evidence>
<evidence type="ECO:0000256" key="6">
    <source>
        <dbReference type="ARBA" id="ARBA00022679"/>
    </source>
</evidence>
<dbReference type="InterPro" id="IPR013656">
    <property type="entry name" value="PAS_4"/>
</dbReference>
<dbReference type="Proteomes" id="UP001501470">
    <property type="component" value="Unassembled WGS sequence"/>
</dbReference>
<evidence type="ECO:0000256" key="9">
    <source>
        <dbReference type="ARBA" id="ARBA00022777"/>
    </source>
</evidence>
<dbReference type="PROSITE" id="PS50109">
    <property type="entry name" value="HIS_KIN"/>
    <property type="match status" value="1"/>
</dbReference>
<keyword evidence="17" id="KW-1185">Reference proteome</keyword>
<evidence type="ECO:0000256" key="13">
    <source>
        <dbReference type="ARBA" id="ARBA00023136"/>
    </source>
</evidence>
<evidence type="ECO:0000256" key="7">
    <source>
        <dbReference type="ARBA" id="ARBA00022692"/>
    </source>
</evidence>
<evidence type="ECO:0000256" key="11">
    <source>
        <dbReference type="ARBA" id="ARBA00022989"/>
    </source>
</evidence>